<dbReference type="InterPro" id="IPR037143">
    <property type="entry name" value="4-PPantetheinyl_Trfase_dom_sf"/>
</dbReference>
<dbReference type="EMBL" id="JACRTF010000001">
    <property type="protein sequence ID" value="MBC8593960.1"/>
    <property type="molecule type" value="Genomic_DNA"/>
</dbReference>
<evidence type="ECO:0000313" key="4">
    <source>
        <dbReference type="Proteomes" id="UP000651085"/>
    </source>
</evidence>
<dbReference type="GO" id="GO:0000287">
    <property type="term" value="F:magnesium ion binding"/>
    <property type="evidence" value="ECO:0007669"/>
    <property type="project" value="InterPro"/>
</dbReference>
<dbReference type="RefSeq" id="WP_262435066.1">
    <property type="nucleotide sequence ID" value="NZ_JACRTF010000001.1"/>
</dbReference>
<dbReference type="AlphaFoldDB" id="A0A926F4P8"/>
<evidence type="ECO:0000259" key="2">
    <source>
        <dbReference type="Pfam" id="PF01648"/>
    </source>
</evidence>
<reference evidence="3" key="1">
    <citation type="submission" date="2020-08" db="EMBL/GenBank/DDBJ databases">
        <title>Genome public.</title>
        <authorList>
            <person name="Liu C."/>
            <person name="Sun Q."/>
        </authorList>
    </citation>
    <scope>NUCLEOTIDE SEQUENCE</scope>
    <source>
        <strain evidence="3">N12</strain>
    </source>
</reference>
<accession>A0A926F4P8</accession>
<comment type="caution">
    <text evidence="3">The sequence shown here is derived from an EMBL/GenBank/DDBJ whole genome shotgun (WGS) entry which is preliminary data.</text>
</comment>
<proteinExistence type="predicted"/>
<evidence type="ECO:0000313" key="3">
    <source>
        <dbReference type="EMBL" id="MBC8593960.1"/>
    </source>
</evidence>
<evidence type="ECO:0000256" key="1">
    <source>
        <dbReference type="ARBA" id="ARBA00022679"/>
    </source>
</evidence>
<dbReference type="InterPro" id="IPR008278">
    <property type="entry name" value="4-PPantetheinyl_Trfase_dom"/>
</dbReference>
<dbReference type="GO" id="GO:0008897">
    <property type="term" value="F:holo-[acyl-carrier-protein] synthase activity"/>
    <property type="evidence" value="ECO:0007669"/>
    <property type="project" value="InterPro"/>
</dbReference>
<keyword evidence="4" id="KW-1185">Reference proteome</keyword>
<feature type="domain" description="4'-phosphopantetheinyl transferase" evidence="2">
    <location>
        <begin position="104"/>
        <end position="192"/>
    </location>
</feature>
<name>A0A926F4P8_9BACT</name>
<dbReference type="Pfam" id="PF01648">
    <property type="entry name" value="ACPS"/>
    <property type="match status" value="1"/>
</dbReference>
<dbReference type="SUPFAM" id="SSF56214">
    <property type="entry name" value="4'-phosphopantetheinyl transferase"/>
    <property type="match status" value="2"/>
</dbReference>
<dbReference type="Proteomes" id="UP000651085">
    <property type="component" value="Unassembled WGS sequence"/>
</dbReference>
<dbReference type="Gene3D" id="3.90.470.20">
    <property type="entry name" value="4'-phosphopantetheinyl transferase domain"/>
    <property type="match status" value="1"/>
</dbReference>
<sequence length="215" mass="25632">MSVYLEHSGKSLKWGIWKMEETIEDLLSILPERAYYEKELQRFNAPHRKLEWLSVRCLLFHLLGSHKEVCYESNGKPYLADRSRFISISHTKGYVAVILSEVAGVGIDIEQYSKRVHKVAHKYMREDEPVNSYRGDDTWSLLLHWSAKEVMFKCMDASEVDFREHLRIEPFIPQERGVFLAYEYRTELKRYFEIHYLLHPDFVLTWQIDNVITKN</sequence>
<keyword evidence="1 3" id="KW-0808">Transferase</keyword>
<protein>
    <submittedName>
        <fullName evidence="3">4'-phosphopantetheinyl transferase superfamily protein</fullName>
    </submittedName>
</protein>
<gene>
    <name evidence="3" type="ORF">H8744_12020</name>
</gene>
<organism evidence="3 4">
    <name type="scientific">Jilunia laotingensis</name>
    <dbReference type="NCBI Taxonomy" id="2763675"/>
    <lineage>
        <taxon>Bacteria</taxon>
        <taxon>Pseudomonadati</taxon>
        <taxon>Bacteroidota</taxon>
        <taxon>Bacteroidia</taxon>
        <taxon>Bacteroidales</taxon>
        <taxon>Bacteroidaceae</taxon>
        <taxon>Jilunia</taxon>
    </lineage>
</organism>